<dbReference type="Pfam" id="PF15786">
    <property type="entry name" value="PET117"/>
    <property type="match status" value="1"/>
</dbReference>
<gene>
    <name evidence="3" type="ORF">QTG54_011902</name>
</gene>
<evidence type="ECO:0000256" key="1">
    <source>
        <dbReference type="SAM" id="MobiDB-lite"/>
    </source>
</evidence>
<dbReference type="Proteomes" id="UP001224775">
    <property type="component" value="Unassembled WGS sequence"/>
</dbReference>
<evidence type="ECO:0000313" key="3">
    <source>
        <dbReference type="EMBL" id="KAK1737616.1"/>
    </source>
</evidence>
<dbReference type="AlphaFoldDB" id="A0AAD8Y103"/>
<comment type="caution">
    <text evidence="3">The sequence shown here is derived from an EMBL/GenBank/DDBJ whole genome shotgun (WGS) entry which is preliminary data.</text>
</comment>
<protein>
    <submittedName>
        <fullName evidence="3">Uncharacterized protein</fullName>
    </submittedName>
</protein>
<feature type="transmembrane region" description="Helical" evidence="2">
    <location>
        <begin position="6"/>
        <end position="29"/>
    </location>
</feature>
<keyword evidence="2" id="KW-0472">Membrane</keyword>
<keyword evidence="4" id="KW-1185">Reference proteome</keyword>
<feature type="region of interest" description="Disordered" evidence="1">
    <location>
        <begin position="48"/>
        <end position="75"/>
    </location>
</feature>
<dbReference type="EMBL" id="JATAAI010000025">
    <property type="protein sequence ID" value="KAK1737616.1"/>
    <property type="molecule type" value="Genomic_DNA"/>
</dbReference>
<accession>A0AAD8Y103</accession>
<reference evidence="3" key="1">
    <citation type="submission" date="2023-06" db="EMBL/GenBank/DDBJ databases">
        <title>Survivors Of The Sea: Transcriptome response of Skeletonema marinoi to long-term dormancy.</title>
        <authorList>
            <person name="Pinder M.I.M."/>
            <person name="Kourtchenko O."/>
            <person name="Robertson E.K."/>
            <person name="Larsson T."/>
            <person name="Maumus F."/>
            <person name="Osuna-Cruz C.M."/>
            <person name="Vancaester E."/>
            <person name="Stenow R."/>
            <person name="Vandepoele K."/>
            <person name="Ploug H."/>
            <person name="Bruchert V."/>
            <person name="Godhe A."/>
            <person name="Topel M."/>
        </authorList>
    </citation>
    <scope>NUCLEOTIDE SEQUENCE</scope>
    <source>
        <strain evidence="3">R05AC</strain>
    </source>
</reference>
<keyword evidence="2" id="KW-0812">Transmembrane</keyword>
<sequence length="75" mass="8718">MNKPRIRGPAIVLGLTTSITAYAIFYSHFQQVRDKKVMREGVARDKERIRLKRKEQQLMQQQQREGVSESGDSAR</sequence>
<name>A0AAD8Y103_9STRA</name>
<proteinExistence type="predicted"/>
<dbReference type="InterPro" id="IPR031568">
    <property type="entry name" value="Pet117"/>
</dbReference>
<keyword evidence="2" id="KW-1133">Transmembrane helix</keyword>
<evidence type="ECO:0000256" key="2">
    <source>
        <dbReference type="SAM" id="Phobius"/>
    </source>
</evidence>
<organism evidence="3 4">
    <name type="scientific">Skeletonema marinoi</name>
    <dbReference type="NCBI Taxonomy" id="267567"/>
    <lineage>
        <taxon>Eukaryota</taxon>
        <taxon>Sar</taxon>
        <taxon>Stramenopiles</taxon>
        <taxon>Ochrophyta</taxon>
        <taxon>Bacillariophyta</taxon>
        <taxon>Coscinodiscophyceae</taxon>
        <taxon>Thalassiosirophycidae</taxon>
        <taxon>Thalassiosirales</taxon>
        <taxon>Skeletonemataceae</taxon>
        <taxon>Skeletonema</taxon>
        <taxon>Skeletonema marinoi-dohrnii complex</taxon>
    </lineage>
</organism>
<evidence type="ECO:0000313" key="4">
    <source>
        <dbReference type="Proteomes" id="UP001224775"/>
    </source>
</evidence>